<sequence>MGARRALIVATGSYEHRGLRRLAAPAHDADALRAVLADPELGGFEVDVARDLPSHQIQRRVADFLAGAGRDDVLLLHFSCHGLKNAAGELFLAGTDTVPNRLSATAVPARFVNDELAECRAAHVAVLLDCCFGGAFAKGTVSRAVDEVDVEQSFPLRPGRSRVVITASSATEYAFEGEELAESGRLRPSLFTEAVVEGLRTGDADLNGDGSVDLDELYKYVYARVVAATAHQTPHQSGGGHGASLLVARTPLARRIAPVDVPESLSARAKDLDAGIRLAAVGELRTLLVGDDVAVAAGALTVLQTLTGDDSVTVRTAAVEALAVAQLRASPSVVELGEATEQVVALAGAPLARIFHVTTGTRWLRVSQEGASVVVRADPAAYPEGYGELRGDFTVTSRLGPIVVPVVCRPAGRLWATRATIPAPDLTWFRDWRVLFGVAVALLVVVLGAAGDMLGHSTFLGFVYEALRWGPLLISIPLLERSGPQRVVGHGVVTANAVFLLVDGLGSVHSVGNVWSWLQLALAATLVVVLAIRLWPFDQVPRRVTLVPPTQRPLAWVTIGATVVELILLFAAVPYVDAAGFDSSFTIGGVLGLVAGLLAVVPWAGLCLLAVLARTVTAPQRLFLTTAIVAYAGPEVFFMLGSLLLGANFTYVGDDVWGPDVTAPWFALLHGVVTAALAGSAVARVYRRV</sequence>
<keyword evidence="4" id="KW-1185">Reference proteome</keyword>
<dbReference type="SUPFAM" id="SSF52129">
    <property type="entry name" value="Caspase-like"/>
    <property type="match status" value="1"/>
</dbReference>
<dbReference type="NCBIfam" id="NF047832">
    <property type="entry name" value="caspase_w_EACC1"/>
    <property type="match status" value="1"/>
</dbReference>
<evidence type="ECO:0000259" key="2">
    <source>
        <dbReference type="Pfam" id="PF00656"/>
    </source>
</evidence>
<dbReference type="InterPro" id="IPR029030">
    <property type="entry name" value="Caspase-like_dom_sf"/>
</dbReference>
<feature type="transmembrane region" description="Helical" evidence="1">
    <location>
        <begin position="585"/>
        <end position="610"/>
    </location>
</feature>
<feature type="transmembrane region" description="Helical" evidence="1">
    <location>
        <begin position="665"/>
        <end position="686"/>
    </location>
</feature>
<dbReference type="EMBL" id="JACHIR010000001">
    <property type="protein sequence ID" value="MBB5889222.1"/>
    <property type="molecule type" value="Genomic_DNA"/>
</dbReference>
<dbReference type="InterPro" id="IPR052039">
    <property type="entry name" value="Caspase-related_regulators"/>
</dbReference>
<gene>
    <name evidence="3" type="ORF">BJ998_000418</name>
</gene>
<dbReference type="Proteomes" id="UP000585638">
    <property type="component" value="Unassembled WGS sequence"/>
</dbReference>
<dbReference type="PANTHER" id="PTHR22576:SF37">
    <property type="entry name" value="MUCOSA-ASSOCIATED LYMPHOID TISSUE LYMPHOMA TRANSLOCATION PROTEIN 1"/>
    <property type="match status" value="1"/>
</dbReference>
<dbReference type="RefSeq" id="WP_184857963.1">
    <property type="nucleotide sequence ID" value="NZ_BAAAWY010000089.1"/>
</dbReference>
<dbReference type="PANTHER" id="PTHR22576">
    <property type="entry name" value="MUCOSA ASSOCIATED LYMPHOID TISSUE LYMPHOMA TRANSLOCATION PROTEIN 1/PARACASPASE"/>
    <property type="match status" value="1"/>
</dbReference>
<reference evidence="3 4" key="1">
    <citation type="submission" date="2020-08" db="EMBL/GenBank/DDBJ databases">
        <title>Sequencing the genomes of 1000 actinobacteria strains.</title>
        <authorList>
            <person name="Klenk H.-P."/>
        </authorList>
    </citation>
    <scope>NUCLEOTIDE SEQUENCE [LARGE SCALE GENOMIC DNA]</scope>
    <source>
        <strain evidence="3 4">DSM 43851</strain>
    </source>
</reference>
<dbReference type="InterPro" id="IPR011600">
    <property type="entry name" value="Pept_C14_caspase"/>
</dbReference>
<feature type="transmembrane region" description="Helical" evidence="1">
    <location>
        <begin position="432"/>
        <end position="450"/>
    </location>
</feature>
<dbReference type="PROSITE" id="PS00018">
    <property type="entry name" value="EF_HAND_1"/>
    <property type="match status" value="1"/>
</dbReference>
<name>A0A7W9NDG0_9PSEU</name>
<dbReference type="GO" id="GO:0004197">
    <property type="term" value="F:cysteine-type endopeptidase activity"/>
    <property type="evidence" value="ECO:0007669"/>
    <property type="project" value="InterPro"/>
</dbReference>
<feature type="transmembrane region" description="Helical" evidence="1">
    <location>
        <begin position="514"/>
        <end position="534"/>
    </location>
</feature>
<dbReference type="Pfam" id="PF00656">
    <property type="entry name" value="Peptidase_C14"/>
    <property type="match status" value="1"/>
</dbReference>
<feature type="transmembrane region" description="Helical" evidence="1">
    <location>
        <begin position="622"/>
        <end position="645"/>
    </location>
</feature>
<dbReference type="Gene3D" id="3.40.50.1460">
    <property type="match status" value="1"/>
</dbReference>
<evidence type="ECO:0000256" key="1">
    <source>
        <dbReference type="SAM" id="Phobius"/>
    </source>
</evidence>
<protein>
    <submittedName>
        <fullName evidence="3">Putative caspase-like protein</fullName>
    </submittedName>
</protein>
<comment type="caution">
    <text evidence="3">The sequence shown here is derived from an EMBL/GenBank/DDBJ whole genome shotgun (WGS) entry which is preliminary data.</text>
</comment>
<proteinExistence type="predicted"/>
<evidence type="ECO:0000313" key="4">
    <source>
        <dbReference type="Proteomes" id="UP000585638"/>
    </source>
</evidence>
<dbReference type="GO" id="GO:0006508">
    <property type="term" value="P:proteolysis"/>
    <property type="evidence" value="ECO:0007669"/>
    <property type="project" value="InterPro"/>
</dbReference>
<keyword evidence="1" id="KW-0472">Membrane</keyword>
<keyword evidence="1" id="KW-0812">Transmembrane</keyword>
<organism evidence="3 4">
    <name type="scientific">Kutzneria kofuensis</name>
    <dbReference type="NCBI Taxonomy" id="103725"/>
    <lineage>
        <taxon>Bacteria</taxon>
        <taxon>Bacillati</taxon>
        <taxon>Actinomycetota</taxon>
        <taxon>Actinomycetes</taxon>
        <taxon>Pseudonocardiales</taxon>
        <taxon>Pseudonocardiaceae</taxon>
        <taxon>Kutzneria</taxon>
    </lineage>
</organism>
<feature type="transmembrane region" description="Helical" evidence="1">
    <location>
        <begin position="554"/>
        <end position="573"/>
    </location>
</feature>
<accession>A0A7W9NDG0</accession>
<dbReference type="AlphaFoldDB" id="A0A7W9NDG0"/>
<dbReference type="InterPro" id="IPR018247">
    <property type="entry name" value="EF_Hand_1_Ca_BS"/>
</dbReference>
<keyword evidence="1" id="KW-1133">Transmembrane helix</keyword>
<evidence type="ECO:0000313" key="3">
    <source>
        <dbReference type="EMBL" id="MBB5889222.1"/>
    </source>
</evidence>
<feature type="domain" description="Peptidase C14 caspase" evidence="2">
    <location>
        <begin position="4"/>
        <end position="234"/>
    </location>
</feature>